<keyword evidence="10" id="KW-1185">Reference proteome</keyword>
<dbReference type="InterPro" id="IPR052347">
    <property type="entry name" value="Isochorismatase_Nicotinamidase"/>
</dbReference>
<proteinExistence type="inferred from homology"/>
<dbReference type="Proteomes" id="UP000198122">
    <property type="component" value="Unassembled WGS sequence"/>
</dbReference>
<dbReference type="GO" id="GO:0008936">
    <property type="term" value="F:nicotinamidase activity"/>
    <property type="evidence" value="ECO:0007669"/>
    <property type="project" value="UniProtKB-EC"/>
</dbReference>
<evidence type="ECO:0000256" key="1">
    <source>
        <dbReference type="ARBA" id="ARBA00006336"/>
    </source>
</evidence>
<keyword evidence="4" id="KW-0378">Hydrolase</keyword>
<dbReference type="RefSeq" id="WP_088818650.1">
    <property type="nucleotide sequence ID" value="NZ_FYEZ01000002.1"/>
</dbReference>
<dbReference type="PANTHER" id="PTHR11080:SF2">
    <property type="entry name" value="LD05707P"/>
    <property type="match status" value="1"/>
</dbReference>
<keyword evidence="2" id="KW-0662">Pyridine nucleotide biosynthesis</keyword>
<sequence length="219" mass="22771">MTAEHARLPGTGTVGSRTALLVVDVQNDFCPGGSLATAGGDRVASAIAEHLDRHAEEHDLVVATRDWHEDPGDHWSPDPDFHDSWPVHCAADTPGAAFHPALEPHLPRLDAIFHKGRFEAAYSGFEGHLAQEGQRTVGTGGAGLADWLREHGVSRVRICGIATDHCVRATALDAVAAGFDTEVLLGLTSAVGAESAATAVEQMRAAGATLSGSPVIPAG</sequence>
<name>A0A212U1F7_9MICO</name>
<evidence type="ECO:0000256" key="4">
    <source>
        <dbReference type="ARBA" id="ARBA00022801"/>
    </source>
</evidence>
<evidence type="ECO:0000256" key="2">
    <source>
        <dbReference type="ARBA" id="ARBA00022642"/>
    </source>
</evidence>
<dbReference type="AlphaFoldDB" id="A0A212U1F7"/>
<evidence type="ECO:0000313" key="10">
    <source>
        <dbReference type="Proteomes" id="UP000198122"/>
    </source>
</evidence>
<dbReference type="EMBL" id="FYEZ01000002">
    <property type="protein sequence ID" value="SNC72095.1"/>
    <property type="molecule type" value="Genomic_DNA"/>
</dbReference>
<keyword evidence="3" id="KW-0479">Metal-binding</keyword>
<dbReference type="GO" id="GO:0046872">
    <property type="term" value="F:metal ion binding"/>
    <property type="evidence" value="ECO:0007669"/>
    <property type="project" value="UniProtKB-KW"/>
</dbReference>
<comment type="pathway">
    <text evidence="5">Cofactor biosynthesis; nicotinate biosynthesis; nicotinate from nicotinamide: step 1/1.</text>
</comment>
<dbReference type="GO" id="GO:0019363">
    <property type="term" value="P:pyridine nucleotide biosynthetic process"/>
    <property type="evidence" value="ECO:0007669"/>
    <property type="project" value="UniProtKB-KW"/>
</dbReference>
<organism evidence="9 10">
    <name type="scientific">Kytococcus aerolatus</name>
    <dbReference type="NCBI Taxonomy" id="592308"/>
    <lineage>
        <taxon>Bacteria</taxon>
        <taxon>Bacillati</taxon>
        <taxon>Actinomycetota</taxon>
        <taxon>Actinomycetes</taxon>
        <taxon>Micrococcales</taxon>
        <taxon>Kytococcaceae</taxon>
        <taxon>Kytococcus</taxon>
    </lineage>
</organism>
<dbReference type="SUPFAM" id="SSF52499">
    <property type="entry name" value="Isochorismatase-like hydrolases"/>
    <property type="match status" value="1"/>
</dbReference>
<dbReference type="Gene3D" id="3.40.50.850">
    <property type="entry name" value="Isochorismatase-like"/>
    <property type="match status" value="1"/>
</dbReference>
<dbReference type="OrthoDB" id="9791276at2"/>
<evidence type="ECO:0000256" key="7">
    <source>
        <dbReference type="ARBA" id="ARBA00043224"/>
    </source>
</evidence>
<gene>
    <name evidence="9" type="ORF">SAMN05445756_1724</name>
</gene>
<evidence type="ECO:0000256" key="3">
    <source>
        <dbReference type="ARBA" id="ARBA00022723"/>
    </source>
</evidence>
<dbReference type="PANTHER" id="PTHR11080">
    <property type="entry name" value="PYRAZINAMIDASE/NICOTINAMIDASE"/>
    <property type="match status" value="1"/>
</dbReference>
<dbReference type="InterPro" id="IPR036380">
    <property type="entry name" value="Isochorismatase-like_sf"/>
</dbReference>
<accession>A0A212U1F7</accession>
<protein>
    <recommendedName>
        <fullName evidence="6">nicotinamidase</fullName>
        <ecNumber evidence="6">3.5.1.19</ecNumber>
    </recommendedName>
    <alternativeName>
        <fullName evidence="7">Nicotinamide deamidase</fullName>
    </alternativeName>
</protein>
<reference evidence="9 10" key="1">
    <citation type="submission" date="2017-06" db="EMBL/GenBank/DDBJ databases">
        <authorList>
            <person name="Kim H.J."/>
            <person name="Triplett B.A."/>
        </authorList>
    </citation>
    <scope>NUCLEOTIDE SEQUENCE [LARGE SCALE GENOMIC DNA]</scope>
    <source>
        <strain evidence="9 10">DSM 22179</strain>
    </source>
</reference>
<dbReference type="InterPro" id="IPR000868">
    <property type="entry name" value="Isochorismatase-like_dom"/>
</dbReference>
<dbReference type="EC" id="3.5.1.19" evidence="6"/>
<evidence type="ECO:0000313" key="9">
    <source>
        <dbReference type="EMBL" id="SNC72095.1"/>
    </source>
</evidence>
<comment type="similarity">
    <text evidence="1">Belongs to the isochorismatase family.</text>
</comment>
<dbReference type="Pfam" id="PF00857">
    <property type="entry name" value="Isochorismatase"/>
    <property type="match status" value="1"/>
</dbReference>
<evidence type="ECO:0000256" key="6">
    <source>
        <dbReference type="ARBA" id="ARBA00039017"/>
    </source>
</evidence>
<evidence type="ECO:0000256" key="5">
    <source>
        <dbReference type="ARBA" id="ARBA00037900"/>
    </source>
</evidence>
<feature type="domain" description="Isochorismatase-like" evidence="8">
    <location>
        <begin position="18"/>
        <end position="211"/>
    </location>
</feature>
<evidence type="ECO:0000259" key="8">
    <source>
        <dbReference type="Pfam" id="PF00857"/>
    </source>
</evidence>